<accession>A0ABS8GWK0</accession>
<feature type="compositionally biased region" description="Basic and acidic residues" evidence="1">
    <location>
        <begin position="51"/>
        <end position="61"/>
    </location>
</feature>
<name>A0ABS8GWK0_9FLAO</name>
<dbReference type="Proteomes" id="UP001197770">
    <property type="component" value="Unassembled WGS sequence"/>
</dbReference>
<evidence type="ECO:0000313" key="3">
    <source>
        <dbReference type="Proteomes" id="UP001197770"/>
    </source>
</evidence>
<feature type="region of interest" description="Disordered" evidence="1">
    <location>
        <begin position="51"/>
        <end position="71"/>
    </location>
</feature>
<protein>
    <submittedName>
        <fullName evidence="2">Uncharacterized protein</fullName>
    </submittedName>
</protein>
<evidence type="ECO:0000313" key="2">
    <source>
        <dbReference type="EMBL" id="MCC4214284.1"/>
    </source>
</evidence>
<sequence>METPIELELVGKKGDMYALKYPGLQVPIHVNYELLQKFRNSTEYVVREYKNPDHHPEEHHITSVPPQRFRA</sequence>
<dbReference type="RefSeq" id="WP_228231349.1">
    <property type="nucleotide sequence ID" value="NZ_JAJGMW010000027.1"/>
</dbReference>
<comment type="caution">
    <text evidence="2">The sequence shown here is derived from an EMBL/GenBank/DDBJ whole genome shotgun (WGS) entry which is preliminary data.</text>
</comment>
<proteinExistence type="predicted"/>
<reference evidence="2 3" key="1">
    <citation type="submission" date="2021-11" db="EMBL/GenBank/DDBJ databases">
        <title>Seasonal and diel survey of microbial diversity of the Tyrrhenian coast.</title>
        <authorList>
            <person name="Gattoni G."/>
            <person name="Corral P."/>
        </authorList>
    </citation>
    <scope>NUCLEOTIDE SEQUENCE [LARGE SCALE GENOMIC DNA]</scope>
    <source>
        <strain evidence="2 3">Mr9</strain>
    </source>
</reference>
<dbReference type="EMBL" id="JAJGMW010000027">
    <property type="protein sequence ID" value="MCC4214284.1"/>
    <property type="molecule type" value="Genomic_DNA"/>
</dbReference>
<organism evidence="2 3">
    <name type="scientific">Leeuwenhoekiella parthenopeia</name>
    <dbReference type="NCBI Taxonomy" id="2890320"/>
    <lineage>
        <taxon>Bacteria</taxon>
        <taxon>Pseudomonadati</taxon>
        <taxon>Bacteroidota</taxon>
        <taxon>Flavobacteriia</taxon>
        <taxon>Flavobacteriales</taxon>
        <taxon>Flavobacteriaceae</taxon>
        <taxon>Leeuwenhoekiella</taxon>
    </lineage>
</organism>
<gene>
    <name evidence="2" type="ORF">LLW17_16265</name>
</gene>
<evidence type="ECO:0000256" key="1">
    <source>
        <dbReference type="SAM" id="MobiDB-lite"/>
    </source>
</evidence>
<keyword evidence="3" id="KW-1185">Reference proteome</keyword>